<organism evidence="2 3">
    <name type="scientific">Eumeta variegata</name>
    <name type="common">Bagworm moth</name>
    <name type="synonym">Eumeta japonica</name>
    <dbReference type="NCBI Taxonomy" id="151549"/>
    <lineage>
        <taxon>Eukaryota</taxon>
        <taxon>Metazoa</taxon>
        <taxon>Ecdysozoa</taxon>
        <taxon>Arthropoda</taxon>
        <taxon>Hexapoda</taxon>
        <taxon>Insecta</taxon>
        <taxon>Pterygota</taxon>
        <taxon>Neoptera</taxon>
        <taxon>Endopterygota</taxon>
        <taxon>Lepidoptera</taxon>
        <taxon>Glossata</taxon>
        <taxon>Ditrysia</taxon>
        <taxon>Tineoidea</taxon>
        <taxon>Psychidae</taxon>
        <taxon>Oiketicinae</taxon>
        <taxon>Eumeta</taxon>
    </lineage>
</organism>
<evidence type="ECO:0000256" key="1">
    <source>
        <dbReference type="SAM" id="MobiDB-lite"/>
    </source>
</evidence>
<comment type="caution">
    <text evidence="2">The sequence shown here is derived from an EMBL/GenBank/DDBJ whole genome shotgun (WGS) entry which is preliminary data.</text>
</comment>
<sequence length="540" mass="60022">MEPLLHSEGVAVQEVGGGFATETDYSYIVLVVDGVLVVLALKTTYVDAEGFVWSPCPRGHAGAAALSAPCVSSRLTCRRVDENVESHPAELEVVGSRRRRRLSRSEILRTVRVNGTGRRVGSGCAGAATATGRRLSAEGIRRAFTASNRSQHARRTRRSRLRPDTARRPPPAPPGPADRHRRRRPTADCAACRRHPFLLSRSLVTHKLRGSPAAPAQGHPATPSELARRVDSLCFILYYQKWPVIDFYQKRKEHGAAEIKWPTLIKNINPPLERATFSGTFRVQRRSTYSKSFNLNFQRYCAQARSLYTRLSNVPPVACGSYNFSGSLPRQTSSHTTFEKSRGVFKSSTANNYLENVYEQCALPVTTYDARRGPLSVGLMMEPEGKHRNSIMKQRILAVFGLVEIVFRCTLTMNDFQGLMMQLEETGLSWSTLAAGDAIKCDHLDATAQGFRYSEVDCHKTEGGGGLVAERTTRNRSRHRYLQRGRRRCVGAAAGSTSCGSRSTPLLLSTLAEMRDNCQIFASFIIAYRTSNRRRHSSLD</sequence>
<reference evidence="2 3" key="1">
    <citation type="journal article" date="2019" name="Commun. Biol.">
        <title>The bagworm genome reveals a unique fibroin gene that provides high tensile strength.</title>
        <authorList>
            <person name="Kono N."/>
            <person name="Nakamura H."/>
            <person name="Ohtoshi R."/>
            <person name="Tomita M."/>
            <person name="Numata K."/>
            <person name="Arakawa K."/>
        </authorList>
    </citation>
    <scope>NUCLEOTIDE SEQUENCE [LARGE SCALE GENOMIC DNA]</scope>
</reference>
<dbReference type="OrthoDB" id="408743at2759"/>
<feature type="compositionally biased region" description="Basic residues" evidence="1">
    <location>
        <begin position="151"/>
        <end position="160"/>
    </location>
</feature>
<dbReference type="Proteomes" id="UP000299102">
    <property type="component" value="Unassembled WGS sequence"/>
</dbReference>
<dbReference type="EMBL" id="BGZK01001622">
    <property type="protein sequence ID" value="GBP83440.1"/>
    <property type="molecule type" value="Genomic_DNA"/>
</dbReference>
<dbReference type="AlphaFoldDB" id="A0A4C1Z6X8"/>
<proteinExistence type="predicted"/>
<accession>A0A4C1Z6X8</accession>
<keyword evidence="3" id="KW-1185">Reference proteome</keyword>
<protein>
    <submittedName>
        <fullName evidence="2">Uncharacterized protein</fullName>
    </submittedName>
</protein>
<feature type="region of interest" description="Disordered" evidence="1">
    <location>
        <begin position="138"/>
        <end position="187"/>
    </location>
</feature>
<gene>
    <name evidence="2" type="ORF">EVAR_103321_1</name>
</gene>
<evidence type="ECO:0000313" key="2">
    <source>
        <dbReference type="EMBL" id="GBP83440.1"/>
    </source>
</evidence>
<evidence type="ECO:0000313" key="3">
    <source>
        <dbReference type="Proteomes" id="UP000299102"/>
    </source>
</evidence>
<name>A0A4C1Z6X8_EUMVA</name>